<comment type="caution">
    <text evidence="1">The sequence shown here is derived from an EMBL/GenBank/DDBJ whole genome shotgun (WGS) entry which is preliminary data.</text>
</comment>
<proteinExistence type="predicted"/>
<sequence length="78" mass="8383">MLPKESVGEIMEVTDGLHLEVNVIIKSQIRNRSASGGDGVVVVLKVSCIIFAKNMLSIDVLTKCPICALRSNALLSFP</sequence>
<name>A0A9D4D0L8_DREPO</name>
<reference evidence="1" key="1">
    <citation type="journal article" date="2019" name="bioRxiv">
        <title>The Genome of the Zebra Mussel, Dreissena polymorpha: A Resource for Invasive Species Research.</title>
        <authorList>
            <person name="McCartney M.A."/>
            <person name="Auch B."/>
            <person name="Kono T."/>
            <person name="Mallez S."/>
            <person name="Zhang Y."/>
            <person name="Obille A."/>
            <person name="Becker A."/>
            <person name="Abrahante J.E."/>
            <person name="Garbe J."/>
            <person name="Badalamenti J.P."/>
            <person name="Herman A."/>
            <person name="Mangelson H."/>
            <person name="Liachko I."/>
            <person name="Sullivan S."/>
            <person name="Sone E.D."/>
            <person name="Koren S."/>
            <person name="Silverstein K.A.T."/>
            <person name="Beckman K.B."/>
            <person name="Gohl D.M."/>
        </authorList>
    </citation>
    <scope>NUCLEOTIDE SEQUENCE</scope>
    <source>
        <strain evidence="1">Duluth1</strain>
        <tissue evidence="1">Whole animal</tissue>
    </source>
</reference>
<reference evidence="1" key="2">
    <citation type="submission" date="2020-11" db="EMBL/GenBank/DDBJ databases">
        <authorList>
            <person name="McCartney M.A."/>
            <person name="Auch B."/>
            <person name="Kono T."/>
            <person name="Mallez S."/>
            <person name="Becker A."/>
            <person name="Gohl D.M."/>
            <person name="Silverstein K.A.T."/>
            <person name="Koren S."/>
            <person name="Bechman K.B."/>
            <person name="Herman A."/>
            <person name="Abrahante J.E."/>
            <person name="Garbe J."/>
        </authorList>
    </citation>
    <scope>NUCLEOTIDE SEQUENCE</scope>
    <source>
        <strain evidence="1">Duluth1</strain>
        <tissue evidence="1">Whole animal</tissue>
    </source>
</reference>
<evidence type="ECO:0000313" key="2">
    <source>
        <dbReference type="Proteomes" id="UP000828390"/>
    </source>
</evidence>
<protein>
    <submittedName>
        <fullName evidence="1">Uncharacterized protein</fullName>
    </submittedName>
</protein>
<organism evidence="1 2">
    <name type="scientific">Dreissena polymorpha</name>
    <name type="common">Zebra mussel</name>
    <name type="synonym">Mytilus polymorpha</name>
    <dbReference type="NCBI Taxonomy" id="45954"/>
    <lineage>
        <taxon>Eukaryota</taxon>
        <taxon>Metazoa</taxon>
        <taxon>Spiralia</taxon>
        <taxon>Lophotrochozoa</taxon>
        <taxon>Mollusca</taxon>
        <taxon>Bivalvia</taxon>
        <taxon>Autobranchia</taxon>
        <taxon>Heteroconchia</taxon>
        <taxon>Euheterodonta</taxon>
        <taxon>Imparidentia</taxon>
        <taxon>Neoheterodontei</taxon>
        <taxon>Myida</taxon>
        <taxon>Dreissenoidea</taxon>
        <taxon>Dreissenidae</taxon>
        <taxon>Dreissena</taxon>
    </lineage>
</organism>
<accession>A0A9D4D0L8</accession>
<dbReference type="Proteomes" id="UP000828390">
    <property type="component" value="Unassembled WGS sequence"/>
</dbReference>
<keyword evidence="2" id="KW-1185">Reference proteome</keyword>
<evidence type="ECO:0000313" key="1">
    <source>
        <dbReference type="EMBL" id="KAH3735770.1"/>
    </source>
</evidence>
<dbReference type="AlphaFoldDB" id="A0A9D4D0L8"/>
<dbReference type="EMBL" id="JAIWYP010000011">
    <property type="protein sequence ID" value="KAH3735770.1"/>
    <property type="molecule type" value="Genomic_DNA"/>
</dbReference>
<gene>
    <name evidence="1" type="ORF">DPMN_042328</name>
</gene>